<evidence type="ECO:0000313" key="2">
    <source>
        <dbReference type="EMBL" id="PWA48426.1"/>
    </source>
</evidence>
<keyword evidence="3" id="KW-1185">Reference proteome</keyword>
<dbReference type="EMBL" id="PKPP01009366">
    <property type="protein sequence ID" value="PWA48426.1"/>
    <property type="molecule type" value="Genomic_DNA"/>
</dbReference>
<feature type="compositionally biased region" description="Basic and acidic residues" evidence="1">
    <location>
        <begin position="51"/>
        <end position="63"/>
    </location>
</feature>
<accession>A0A2U1LHG0</accession>
<name>A0A2U1LHG0_ARTAN</name>
<dbReference type="AlphaFoldDB" id="A0A2U1LHG0"/>
<evidence type="ECO:0000313" key="3">
    <source>
        <dbReference type="Proteomes" id="UP000245207"/>
    </source>
</evidence>
<sequence>MVADGIIEVQRELIASVVRLLMELEMTSFMKQNPVLGCKLCRQAERLKHDKAQAKSKAMRGDDVGPQLKPESLVPVGVGK</sequence>
<protein>
    <submittedName>
        <fullName evidence="2">5'-3' exoribonuclease</fullName>
    </submittedName>
</protein>
<comment type="caution">
    <text evidence="2">The sequence shown here is derived from an EMBL/GenBank/DDBJ whole genome shotgun (WGS) entry which is preliminary data.</text>
</comment>
<evidence type="ECO:0000256" key="1">
    <source>
        <dbReference type="SAM" id="MobiDB-lite"/>
    </source>
</evidence>
<dbReference type="OrthoDB" id="1732436at2759"/>
<gene>
    <name evidence="2" type="ORF">CTI12_AA484740</name>
</gene>
<feature type="region of interest" description="Disordered" evidence="1">
    <location>
        <begin position="51"/>
        <end position="80"/>
    </location>
</feature>
<proteinExistence type="predicted"/>
<organism evidence="2 3">
    <name type="scientific">Artemisia annua</name>
    <name type="common">Sweet wormwood</name>
    <dbReference type="NCBI Taxonomy" id="35608"/>
    <lineage>
        <taxon>Eukaryota</taxon>
        <taxon>Viridiplantae</taxon>
        <taxon>Streptophyta</taxon>
        <taxon>Embryophyta</taxon>
        <taxon>Tracheophyta</taxon>
        <taxon>Spermatophyta</taxon>
        <taxon>Magnoliopsida</taxon>
        <taxon>eudicotyledons</taxon>
        <taxon>Gunneridae</taxon>
        <taxon>Pentapetalae</taxon>
        <taxon>asterids</taxon>
        <taxon>campanulids</taxon>
        <taxon>Asterales</taxon>
        <taxon>Asteraceae</taxon>
        <taxon>Asteroideae</taxon>
        <taxon>Anthemideae</taxon>
        <taxon>Artemisiinae</taxon>
        <taxon>Artemisia</taxon>
    </lineage>
</organism>
<dbReference type="Proteomes" id="UP000245207">
    <property type="component" value="Unassembled WGS sequence"/>
</dbReference>
<reference evidence="2 3" key="1">
    <citation type="journal article" date="2018" name="Mol. Plant">
        <title>The genome of Artemisia annua provides insight into the evolution of Asteraceae family and artemisinin biosynthesis.</title>
        <authorList>
            <person name="Shen Q."/>
            <person name="Zhang L."/>
            <person name="Liao Z."/>
            <person name="Wang S."/>
            <person name="Yan T."/>
            <person name="Shi P."/>
            <person name="Liu M."/>
            <person name="Fu X."/>
            <person name="Pan Q."/>
            <person name="Wang Y."/>
            <person name="Lv Z."/>
            <person name="Lu X."/>
            <person name="Zhang F."/>
            <person name="Jiang W."/>
            <person name="Ma Y."/>
            <person name="Chen M."/>
            <person name="Hao X."/>
            <person name="Li L."/>
            <person name="Tang Y."/>
            <person name="Lv G."/>
            <person name="Zhou Y."/>
            <person name="Sun X."/>
            <person name="Brodelius P.E."/>
            <person name="Rose J.K.C."/>
            <person name="Tang K."/>
        </authorList>
    </citation>
    <scope>NUCLEOTIDE SEQUENCE [LARGE SCALE GENOMIC DNA]</scope>
    <source>
        <strain evidence="3">cv. Huhao1</strain>
        <tissue evidence="2">Leaf</tissue>
    </source>
</reference>